<organism evidence="1 2">
    <name type="scientific">Pistacia integerrima</name>
    <dbReference type="NCBI Taxonomy" id="434235"/>
    <lineage>
        <taxon>Eukaryota</taxon>
        <taxon>Viridiplantae</taxon>
        <taxon>Streptophyta</taxon>
        <taxon>Embryophyta</taxon>
        <taxon>Tracheophyta</taxon>
        <taxon>Spermatophyta</taxon>
        <taxon>Magnoliopsida</taxon>
        <taxon>eudicotyledons</taxon>
        <taxon>Gunneridae</taxon>
        <taxon>Pentapetalae</taxon>
        <taxon>rosids</taxon>
        <taxon>malvids</taxon>
        <taxon>Sapindales</taxon>
        <taxon>Anacardiaceae</taxon>
        <taxon>Pistacia</taxon>
    </lineage>
</organism>
<name>A0ACC0YDZ9_9ROSI</name>
<protein>
    <submittedName>
        <fullName evidence="1">Uncharacterized protein</fullName>
    </submittedName>
</protein>
<proteinExistence type="predicted"/>
<evidence type="ECO:0000313" key="2">
    <source>
        <dbReference type="Proteomes" id="UP001163603"/>
    </source>
</evidence>
<sequence>MEQKYKQEQEFPLASVAELSSSLSSPVPESSPVFARFGVGTSGTAELQFHRESESIDGFRVDLRAAQLFKLGPVQSVCISEGSNDKKEKSYSRGITIQFRDEEESSAFHCAFDQWNKEVVQGATLEISL</sequence>
<keyword evidence="2" id="KW-1185">Reference proteome</keyword>
<reference evidence="2" key="1">
    <citation type="journal article" date="2023" name="G3 (Bethesda)">
        <title>Genome assembly and association tests identify interacting loci associated with vigor, precocity, and sex in interspecific pistachio rootstocks.</title>
        <authorList>
            <person name="Palmer W."/>
            <person name="Jacygrad E."/>
            <person name="Sagayaradj S."/>
            <person name="Cavanaugh K."/>
            <person name="Han R."/>
            <person name="Bertier L."/>
            <person name="Beede B."/>
            <person name="Kafkas S."/>
            <person name="Golino D."/>
            <person name="Preece J."/>
            <person name="Michelmore R."/>
        </authorList>
    </citation>
    <scope>NUCLEOTIDE SEQUENCE [LARGE SCALE GENOMIC DNA]</scope>
</reference>
<comment type="caution">
    <text evidence="1">The sequence shown here is derived from an EMBL/GenBank/DDBJ whole genome shotgun (WGS) entry which is preliminary data.</text>
</comment>
<dbReference type="Proteomes" id="UP001163603">
    <property type="component" value="Chromosome 7"/>
</dbReference>
<dbReference type="EMBL" id="CM047742">
    <property type="protein sequence ID" value="KAJ0035341.1"/>
    <property type="molecule type" value="Genomic_DNA"/>
</dbReference>
<gene>
    <name evidence="1" type="ORF">Pint_24532</name>
</gene>
<evidence type="ECO:0000313" key="1">
    <source>
        <dbReference type="EMBL" id="KAJ0035341.1"/>
    </source>
</evidence>
<accession>A0ACC0YDZ9</accession>